<dbReference type="AlphaFoldDB" id="A0AA88T5Z3"/>
<evidence type="ECO:0000256" key="1">
    <source>
        <dbReference type="ARBA" id="ARBA00009024"/>
    </source>
</evidence>
<dbReference type="Proteomes" id="UP001187415">
    <property type="component" value="Unassembled WGS sequence"/>
</dbReference>
<sequence>MIQPLPPPIVTNPHGMNVVKPRTGTWSSGVFGCWDDTEICCLGFWCAPCLSCKVTKVFGDCLCLSLLNLLAGRCPLIDIAIRSSMRERYCMTEFRLRSGAFYKLELHWSHNGENFHWQPISAH</sequence>
<reference evidence="2" key="1">
    <citation type="submission" date="2023-07" db="EMBL/GenBank/DDBJ databases">
        <title>Chromosome-level Genome Assembly of Striped Snakehead (Channa striata).</title>
        <authorList>
            <person name="Liu H."/>
        </authorList>
    </citation>
    <scope>NUCLEOTIDE SEQUENCE</scope>
    <source>
        <strain evidence="2">Gz</strain>
        <tissue evidence="2">Muscle</tissue>
    </source>
</reference>
<proteinExistence type="inferred from homology"/>
<dbReference type="NCBIfam" id="TIGR01571">
    <property type="entry name" value="A_thal_Cys_rich"/>
    <property type="match status" value="1"/>
</dbReference>
<gene>
    <name evidence="2" type="ORF">Q5P01_002231</name>
</gene>
<accession>A0AA88T5Z3</accession>
<evidence type="ECO:0000313" key="2">
    <source>
        <dbReference type="EMBL" id="KAK2862698.1"/>
    </source>
</evidence>
<evidence type="ECO:0000313" key="3">
    <source>
        <dbReference type="Proteomes" id="UP001187415"/>
    </source>
</evidence>
<protein>
    <submittedName>
        <fullName evidence="2">Uncharacterized protein</fullName>
    </submittedName>
</protein>
<organism evidence="2 3">
    <name type="scientific">Channa striata</name>
    <name type="common">Snakehead murrel</name>
    <name type="synonym">Ophicephalus striatus</name>
    <dbReference type="NCBI Taxonomy" id="64152"/>
    <lineage>
        <taxon>Eukaryota</taxon>
        <taxon>Metazoa</taxon>
        <taxon>Chordata</taxon>
        <taxon>Craniata</taxon>
        <taxon>Vertebrata</taxon>
        <taxon>Euteleostomi</taxon>
        <taxon>Actinopterygii</taxon>
        <taxon>Neopterygii</taxon>
        <taxon>Teleostei</taxon>
        <taxon>Neoteleostei</taxon>
        <taxon>Acanthomorphata</taxon>
        <taxon>Anabantaria</taxon>
        <taxon>Anabantiformes</taxon>
        <taxon>Channoidei</taxon>
        <taxon>Channidae</taxon>
        <taxon>Channa</taxon>
    </lineage>
</organism>
<comment type="caution">
    <text evidence="2">The sequence shown here is derived from an EMBL/GenBank/DDBJ whole genome shotgun (WGS) entry which is preliminary data.</text>
</comment>
<name>A0AA88T5Z3_CHASR</name>
<keyword evidence="3" id="KW-1185">Reference proteome</keyword>
<dbReference type="PANTHER" id="PTHR15907">
    <property type="entry name" value="DUF614 FAMILY PROTEIN-RELATED"/>
    <property type="match status" value="1"/>
</dbReference>
<comment type="similarity">
    <text evidence="1">Belongs to the cornifelin family.</text>
</comment>
<dbReference type="InterPro" id="IPR006461">
    <property type="entry name" value="PLAC_motif_containing"/>
</dbReference>
<dbReference type="EMBL" id="JAUPFM010000001">
    <property type="protein sequence ID" value="KAK2862698.1"/>
    <property type="molecule type" value="Genomic_DNA"/>
</dbReference>